<name>A0A1M6IZC2_9ACTN</name>
<dbReference type="AlphaFoldDB" id="A0A1M6IZC2"/>
<evidence type="ECO:0000313" key="2">
    <source>
        <dbReference type="EMBL" id="SHJ39794.1"/>
    </source>
</evidence>
<dbReference type="Proteomes" id="UP000184512">
    <property type="component" value="Unassembled WGS sequence"/>
</dbReference>
<proteinExistence type="predicted"/>
<feature type="compositionally biased region" description="Polar residues" evidence="1">
    <location>
        <begin position="1"/>
        <end position="24"/>
    </location>
</feature>
<dbReference type="EMBL" id="FQZG01000045">
    <property type="protein sequence ID" value="SHJ39794.1"/>
    <property type="molecule type" value="Genomic_DNA"/>
</dbReference>
<organism evidence="2 3">
    <name type="scientific">Tessaracoccus bendigoensis DSM 12906</name>
    <dbReference type="NCBI Taxonomy" id="1123357"/>
    <lineage>
        <taxon>Bacteria</taxon>
        <taxon>Bacillati</taxon>
        <taxon>Actinomycetota</taxon>
        <taxon>Actinomycetes</taxon>
        <taxon>Propionibacteriales</taxon>
        <taxon>Propionibacteriaceae</taxon>
        <taxon>Tessaracoccus</taxon>
    </lineage>
</organism>
<sequence>MLVTSGISLVTSNSAGNGGTSLVTSDDAGDGDTSLVTGEAPGFPSGNREGRLDKFVLTDEMVEEG</sequence>
<keyword evidence="3" id="KW-1185">Reference proteome</keyword>
<accession>A0A1M6IZC2</accession>
<evidence type="ECO:0000256" key="1">
    <source>
        <dbReference type="SAM" id="MobiDB-lite"/>
    </source>
</evidence>
<feature type="region of interest" description="Disordered" evidence="1">
    <location>
        <begin position="1"/>
        <end position="50"/>
    </location>
</feature>
<gene>
    <name evidence="2" type="ORF">SAMN02745244_02418</name>
</gene>
<protein>
    <submittedName>
        <fullName evidence="2">Uncharacterized protein</fullName>
    </submittedName>
</protein>
<evidence type="ECO:0000313" key="3">
    <source>
        <dbReference type="Proteomes" id="UP000184512"/>
    </source>
</evidence>
<reference evidence="2 3" key="1">
    <citation type="submission" date="2016-11" db="EMBL/GenBank/DDBJ databases">
        <authorList>
            <person name="Jaros S."/>
            <person name="Januszkiewicz K."/>
            <person name="Wedrychowicz H."/>
        </authorList>
    </citation>
    <scope>NUCLEOTIDE SEQUENCE [LARGE SCALE GENOMIC DNA]</scope>
    <source>
        <strain evidence="2 3">DSM 12906</strain>
    </source>
</reference>